<reference evidence="2 3" key="1">
    <citation type="submission" date="2018-03" db="EMBL/GenBank/DDBJ databases">
        <title>Genomic Encyclopedia of Type Strains, Phase III (KMG-III): the genomes of soil and plant-associated and newly described type strains.</title>
        <authorList>
            <person name="Whitman W."/>
        </authorList>
    </citation>
    <scope>NUCLEOTIDE SEQUENCE [LARGE SCALE GENOMIC DNA]</scope>
    <source>
        <strain evidence="2 3">CGMCC 4.7125</strain>
    </source>
</reference>
<gene>
    <name evidence="2" type="ORF">B0I33_103598</name>
</gene>
<keyword evidence="1" id="KW-1133">Transmembrane helix</keyword>
<keyword evidence="3" id="KW-1185">Reference proteome</keyword>
<keyword evidence="1" id="KW-0812">Transmembrane</keyword>
<organism evidence="2 3">
    <name type="scientific">Prauserella shujinwangii</name>
    <dbReference type="NCBI Taxonomy" id="1453103"/>
    <lineage>
        <taxon>Bacteria</taxon>
        <taxon>Bacillati</taxon>
        <taxon>Actinomycetota</taxon>
        <taxon>Actinomycetes</taxon>
        <taxon>Pseudonocardiales</taxon>
        <taxon>Pseudonocardiaceae</taxon>
        <taxon>Prauserella</taxon>
    </lineage>
</organism>
<name>A0A2T0LZL5_9PSEU</name>
<protein>
    <submittedName>
        <fullName evidence="2">Uncharacterized protein</fullName>
    </submittedName>
</protein>
<feature type="transmembrane region" description="Helical" evidence="1">
    <location>
        <begin position="12"/>
        <end position="34"/>
    </location>
</feature>
<comment type="caution">
    <text evidence="2">The sequence shown here is derived from an EMBL/GenBank/DDBJ whole genome shotgun (WGS) entry which is preliminary data.</text>
</comment>
<evidence type="ECO:0000256" key="1">
    <source>
        <dbReference type="SAM" id="Phobius"/>
    </source>
</evidence>
<evidence type="ECO:0000313" key="2">
    <source>
        <dbReference type="EMBL" id="PRX49561.1"/>
    </source>
</evidence>
<evidence type="ECO:0000313" key="3">
    <source>
        <dbReference type="Proteomes" id="UP000238362"/>
    </source>
</evidence>
<dbReference type="EMBL" id="PVNH01000003">
    <property type="protein sequence ID" value="PRX49561.1"/>
    <property type="molecule type" value="Genomic_DNA"/>
</dbReference>
<dbReference type="AlphaFoldDB" id="A0A2T0LZL5"/>
<proteinExistence type="predicted"/>
<keyword evidence="1" id="KW-0472">Membrane</keyword>
<dbReference type="Proteomes" id="UP000238362">
    <property type="component" value="Unassembled WGS sequence"/>
</dbReference>
<accession>A0A2T0LZL5</accession>
<dbReference type="RefSeq" id="WP_281259360.1">
    <property type="nucleotide sequence ID" value="NZ_PVNH01000003.1"/>
</dbReference>
<sequence>MLLAQDLSDLGSTALTLAAIASVTGALLVLVFGIRNRNRRK</sequence>